<name>A0ABC8J7D0_ERUVS</name>
<gene>
    <name evidence="7" type="ORF">ERUC_LOCUS7084</name>
</gene>
<sequence length="160" mass="18017">MENEKKMITLKSSDDVTFEVEEAVVLESQFLSHLVQDCPAPEHKIKEVTGKILSKVVEYCEKHVVVVVDGGDSSSSSGDDLKKWDDKFIKEMDLSTVYDLIAAANYLNIQALLDLMCQRVADVITACKDHKEIRETLGIVSDYTAEEEAEVLKENEWAFD</sequence>
<dbReference type="InterPro" id="IPR036296">
    <property type="entry name" value="SKP1-like_dim_sf"/>
</dbReference>
<evidence type="ECO:0000259" key="5">
    <source>
        <dbReference type="Pfam" id="PF01466"/>
    </source>
</evidence>
<dbReference type="SMART" id="SM00512">
    <property type="entry name" value="Skp1"/>
    <property type="match status" value="1"/>
</dbReference>
<keyword evidence="3 4" id="KW-0833">Ubl conjugation pathway</keyword>
<accession>A0ABC8J7D0</accession>
<dbReference type="InterPro" id="IPR001232">
    <property type="entry name" value="SKP1-like"/>
</dbReference>
<dbReference type="Proteomes" id="UP001642260">
    <property type="component" value="Unassembled WGS sequence"/>
</dbReference>
<keyword evidence="8" id="KW-1185">Reference proteome</keyword>
<proteinExistence type="inferred from homology"/>
<evidence type="ECO:0000256" key="4">
    <source>
        <dbReference type="PIRNR" id="PIRNR028729"/>
    </source>
</evidence>
<evidence type="ECO:0000256" key="2">
    <source>
        <dbReference type="ARBA" id="ARBA00009993"/>
    </source>
</evidence>
<evidence type="ECO:0000256" key="3">
    <source>
        <dbReference type="ARBA" id="ARBA00022786"/>
    </source>
</evidence>
<comment type="pathway">
    <text evidence="1 4">Protein modification; protein ubiquitination.</text>
</comment>
<dbReference type="SUPFAM" id="SSF54695">
    <property type="entry name" value="POZ domain"/>
    <property type="match status" value="1"/>
</dbReference>
<protein>
    <recommendedName>
        <fullName evidence="4">SKP1-like protein</fullName>
    </recommendedName>
</protein>
<evidence type="ECO:0000313" key="7">
    <source>
        <dbReference type="EMBL" id="CAH8314157.1"/>
    </source>
</evidence>
<dbReference type="SUPFAM" id="SSF81382">
    <property type="entry name" value="Skp1 dimerisation domain-like"/>
    <property type="match status" value="1"/>
</dbReference>
<dbReference type="EMBL" id="CAKOAT010080710">
    <property type="protein sequence ID" value="CAH8314157.1"/>
    <property type="molecule type" value="Genomic_DNA"/>
</dbReference>
<organism evidence="7 8">
    <name type="scientific">Eruca vesicaria subsp. sativa</name>
    <name type="common">Garden rocket</name>
    <name type="synonym">Eruca sativa</name>
    <dbReference type="NCBI Taxonomy" id="29727"/>
    <lineage>
        <taxon>Eukaryota</taxon>
        <taxon>Viridiplantae</taxon>
        <taxon>Streptophyta</taxon>
        <taxon>Embryophyta</taxon>
        <taxon>Tracheophyta</taxon>
        <taxon>Spermatophyta</taxon>
        <taxon>Magnoliopsida</taxon>
        <taxon>eudicotyledons</taxon>
        <taxon>Gunneridae</taxon>
        <taxon>Pentapetalae</taxon>
        <taxon>rosids</taxon>
        <taxon>malvids</taxon>
        <taxon>Brassicales</taxon>
        <taxon>Brassicaceae</taxon>
        <taxon>Brassiceae</taxon>
        <taxon>Eruca</taxon>
    </lineage>
</organism>
<dbReference type="InterPro" id="IPR011333">
    <property type="entry name" value="SKP1/BTB/POZ_sf"/>
</dbReference>
<comment type="caution">
    <text evidence="7">The sequence shown here is derived from an EMBL/GenBank/DDBJ whole genome shotgun (WGS) entry which is preliminary data.</text>
</comment>
<evidence type="ECO:0000259" key="6">
    <source>
        <dbReference type="Pfam" id="PF03931"/>
    </source>
</evidence>
<dbReference type="InterPro" id="IPR016073">
    <property type="entry name" value="Skp1_comp_POZ"/>
</dbReference>
<dbReference type="Pfam" id="PF03931">
    <property type="entry name" value="Skp1_POZ"/>
    <property type="match status" value="1"/>
</dbReference>
<dbReference type="GO" id="GO:0016567">
    <property type="term" value="P:protein ubiquitination"/>
    <property type="evidence" value="ECO:0007669"/>
    <property type="project" value="UniProtKB-UniRule"/>
</dbReference>
<dbReference type="InterPro" id="IPR016072">
    <property type="entry name" value="Skp1_comp_dimer"/>
</dbReference>
<dbReference type="PANTHER" id="PTHR11165">
    <property type="entry name" value="SKP1"/>
    <property type="match status" value="1"/>
</dbReference>
<dbReference type="InterPro" id="IPR016897">
    <property type="entry name" value="SKP1"/>
</dbReference>
<dbReference type="Gene3D" id="3.30.710.10">
    <property type="entry name" value="Potassium Channel Kv1.1, Chain A"/>
    <property type="match status" value="1"/>
</dbReference>
<evidence type="ECO:0000313" key="8">
    <source>
        <dbReference type="Proteomes" id="UP001642260"/>
    </source>
</evidence>
<dbReference type="PIRSF" id="PIRSF028729">
    <property type="entry name" value="E3_ubiquit_lig_SCF_Skp"/>
    <property type="match status" value="1"/>
</dbReference>
<dbReference type="GO" id="GO:0009867">
    <property type="term" value="P:jasmonic acid mediated signaling pathway"/>
    <property type="evidence" value="ECO:0007669"/>
    <property type="project" value="UniProtKB-ARBA"/>
</dbReference>
<feature type="domain" description="SKP1 component POZ" evidence="6">
    <location>
        <begin position="6"/>
        <end position="64"/>
    </location>
</feature>
<reference evidence="7 8" key="1">
    <citation type="submission" date="2022-03" db="EMBL/GenBank/DDBJ databases">
        <authorList>
            <person name="Macdonald S."/>
            <person name="Ahmed S."/>
            <person name="Newling K."/>
        </authorList>
    </citation>
    <scope>NUCLEOTIDE SEQUENCE [LARGE SCALE GENOMIC DNA]</scope>
</reference>
<comment type="function">
    <text evidence="4">Involved in ubiquitination and subsequent proteasomal degradation of target proteins. Together with CUL1, RBX1 and a F-box protein, it forms a SCF E3 ubiquitin ligase complex. The functional specificity of this complex depends on the type of F-box protein. In the SCF complex, it serves as an adapter that links the F-box protein to CUL1.</text>
</comment>
<comment type="subunit">
    <text evidence="4">Part of a SCF (SKP1-cullin-F-box) protein ligase complex.</text>
</comment>
<evidence type="ECO:0000256" key="1">
    <source>
        <dbReference type="ARBA" id="ARBA00004906"/>
    </source>
</evidence>
<dbReference type="Pfam" id="PF01466">
    <property type="entry name" value="Skp1"/>
    <property type="match status" value="1"/>
</dbReference>
<feature type="domain" description="SKP1 component dimerisation" evidence="5">
    <location>
        <begin position="111"/>
        <end position="158"/>
    </location>
</feature>
<dbReference type="AlphaFoldDB" id="A0ABC8J7D0"/>
<comment type="similarity">
    <text evidence="2 4">Belongs to the SKP1 family.</text>
</comment>